<dbReference type="AlphaFoldDB" id="A0AAD1TDP1"/>
<dbReference type="SMART" id="SM00360">
    <property type="entry name" value="RRM"/>
    <property type="match status" value="2"/>
</dbReference>
<feature type="domain" description="RRM" evidence="11">
    <location>
        <begin position="2"/>
        <end position="72"/>
    </location>
</feature>
<keyword evidence="3" id="KW-0677">Repeat</keyword>
<organism evidence="13 14">
    <name type="scientific">Pelobates cultripes</name>
    <name type="common">Western spadefoot toad</name>
    <dbReference type="NCBI Taxonomy" id="61616"/>
    <lineage>
        <taxon>Eukaryota</taxon>
        <taxon>Metazoa</taxon>
        <taxon>Chordata</taxon>
        <taxon>Craniata</taxon>
        <taxon>Vertebrata</taxon>
        <taxon>Euteleostomi</taxon>
        <taxon>Amphibia</taxon>
        <taxon>Batrachia</taxon>
        <taxon>Anura</taxon>
        <taxon>Pelobatoidea</taxon>
        <taxon>Pelobatidae</taxon>
        <taxon>Pelobates</taxon>
    </lineage>
</organism>
<evidence type="ECO:0000256" key="9">
    <source>
        <dbReference type="PROSITE-ProRule" id="PRU00176"/>
    </source>
</evidence>
<evidence type="ECO:0000256" key="8">
    <source>
        <dbReference type="PROSITE-ProRule" id="PRU00047"/>
    </source>
</evidence>
<dbReference type="GO" id="GO:0005634">
    <property type="term" value="C:nucleus"/>
    <property type="evidence" value="ECO:0007669"/>
    <property type="project" value="UniProtKB-SubCell"/>
</dbReference>
<keyword evidence="14" id="KW-1185">Reference proteome</keyword>
<dbReference type="InterPro" id="IPR001878">
    <property type="entry name" value="Znf_CCHC"/>
</dbReference>
<evidence type="ECO:0000313" key="13">
    <source>
        <dbReference type="EMBL" id="CAH2324788.1"/>
    </source>
</evidence>
<dbReference type="Gene3D" id="4.10.60.10">
    <property type="entry name" value="Zinc finger, CCHC-type"/>
    <property type="match status" value="1"/>
</dbReference>
<gene>
    <name evidence="13" type="ORF">PECUL_23A053237</name>
</gene>
<dbReference type="PANTHER" id="PTHR48025">
    <property type="entry name" value="OS02G0815200 PROTEIN"/>
    <property type="match status" value="1"/>
</dbReference>
<dbReference type="PROSITE" id="PS50158">
    <property type="entry name" value="ZF_CCHC"/>
    <property type="match status" value="1"/>
</dbReference>
<keyword evidence="7" id="KW-0539">Nucleus</keyword>
<dbReference type="GO" id="GO:0008270">
    <property type="term" value="F:zinc ion binding"/>
    <property type="evidence" value="ECO:0007669"/>
    <property type="project" value="UniProtKB-KW"/>
</dbReference>
<protein>
    <submittedName>
        <fullName evidence="13">RNA-binding 4B-like isoform X1</fullName>
    </submittedName>
</protein>
<evidence type="ECO:0000259" key="12">
    <source>
        <dbReference type="PROSITE" id="PS50158"/>
    </source>
</evidence>
<dbReference type="Gene3D" id="3.30.70.330">
    <property type="match status" value="2"/>
</dbReference>
<dbReference type="PROSITE" id="PS50102">
    <property type="entry name" value="RRM"/>
    <property type="match status" value="2"/>
</dbReference>
<comment type="subcellular location">
    <subcellularLocation>
        <location evidence="1">Nucleus</location>
    </subcellularLocation>
</comment>
<sequence length="342" mass="39623">MVKLFVGNLPAEATQSELKSLFEQFGRVTECDIIKNYGFVHMEDKKSADEAVHNLNHYKLHGVAINVENSRGKPKASTKLHVSNLSNNCTSDELRAKFESYGSVLECDIVKDYAFVHMERADEALDAIRNLDNTEFKGKRMHVQLSTSRLRVTPGMGDRSRCYRCGKEGHWSKECPLDQMAQELEQPPPAYPHDPYPDPYAPVRSMSASAYSSTYAERVFYDERERCNIIDYYQRYRVRPSSYDPYLERRLASLPPPPPTVSNVYRDRIEAFPYERHLLPPPPPLSSSYYTRERSPLRRSSSTSSSMDGYRSERRLSPVLRSSLYDISRYSRESYSDRPRYY</sequence>
<evidence type="ECO:0000256" key="7">
    <source>
        <dbReference type="ARBA" id="ARBA00023242"/>
    </source>
</evidence>
<evidence type="ECO:0000256" key="3">
    <source>
        <dbReference type="ARBA" id="ARBA00022737"/>
    </source>
</evidence>
<keyword evidence="6 9" id="KW-0694">RNA-binding</keyword>
<name>A0AAD1TDP1_PELCU</name>
<dbReference type="InterPro" id="IPR035979">
    <property type="entry name" value="RBD_domain_sf"/>
</dbReference>
<evidence type="ECO:0000256" key="6">
    <source>
        <dbReference type="ARBA" id="ARBA00022884"/>
    </source>
</evidence>
<dbReference type="FunFam" id="3.30.70.330:FF:000058">
    <property type="entry name" value="RNA-binding motif protein 4"/>
    <property type="match status" value="1"/>
</dbReference>
<dbReference type="Pfam" id="PF00098">
    <property type="entry name" value="zf-CCHC"/>
    <property type="match status" value="1"/>
</dbReference>
<dbReference type="InterPro" id="IPR000504">
    <property type="entry name" value="RRM_dom"/>
</dbReference>
<dbReference type="InterPro" id="IPR012677">
    <property type="entry name" value="Nucleotide-bd_a/b_plait_sf"/>
</dbReference>
<dbReference type="Pfam" id="PF00076">
    <property type="entry name" value="RRM_1"/>
    <property type="match status" value="2"/>
</dbReference>
<evidence type="ECO:0000259" key="11">
    <source>
        <dbReference type="PROSITE" id="PS50102"/>
    </source>
</evidence>
<keyword evidence="4 8" id="KW-0863">Zinc-finger</keyword>
<proteinExistence type="predicted"/>
<evidence type="ECO:0000256" key="2">
    <source>
        <dbReference type="ARBA" id="ARBA00022723"/>
    </source>
</evidence>
<dbReference type="SMART" id="SM00343">
    <property type="entry name" value="ZnF_C2HC"/>
    <property type="match status" value="1"/>
</dbReference>
<evidence type="ECO:0000256" key="5">
    <source>
        <dbReference type="ARBA" id="ARBA00022833"/>
    </source>
</evidence>
<dbReference type="EMBL" id="OW240923">
    <property type="protein sequence ID" value="CAH2324788.1"/>
    <property type="molecule type" value="Genomic_DNA"/>
</dbReference>
<keyword evidence="5" id="KW-0862">Zinc</keyword>
<feature type="domain" description="CCHC-type" evidence="12">
    <location>
        <begin position="161"/>
        <end position="176"/>
    </location>
</feature>
<evidence type="ECO:0000256" key="4">
    <source>
        <dbReference type="ARBA" id="ARBA00022771"/>
    </source>
</evidence>
<reference evidence="13" key="1">
    <citation type="submission" date="2022-03" db="EMBL/GenBank/DDBJ databases">
        <authorList>
            <person name="Alioto T."/>
            <person name="Alioto T."/>
            <person name="Gomez Garrido J."/>
        </authorList>
    </citation>
    <scope>NUCLEOTIDE SEQUENCE</scope>
</reference>
<evidence type="ECO:0000256" key="1">
    <source>
        <dbReference type="ARBA" id="ARBA00004123"/>
    </source>
</evidence>
<feature type="compositionally biased region" description="Low complexity" evidence="10">
    <location>
        <begin position="298"/>
        <end position="309"/>
    </location>
</feature>
<dbReference type="Proteomes" id="UP001295444">
    <property type="component" value="Chromosome 12"/>
</dbReference>
<feature type="region of interest" description="Disordered" evidence="10">
    <location>
        <begin position="283"/>
        <end position="313"/>
    </location>
</feature>
<accession>A0AAD1TDP1</accession>
<dbReference type="PANTHER" id="PTHR48025:SF26">
    <property type="entry name" value="HETEROGENEOUS NUCLEAR RIBONUCLEOPROTEIN M-RELATED"/>
    <property type="match status" value="1"/>
</dbReference>
<evidence type="ECO:0000256" key="10">
    <source>
        <dbReference type="SAM" id="MobiDB-lite"/>
    </source>
</evidence>
<dbReference type="FunFam" id="3.30.70.330:FF:000085">
    <property type="entry name" value="RNA-binding protein 4 isoform X1"/>
    <property type="match status" value="1"/>
</dbReference>
<dbReference type="GO" id="GO:0003729">
    <property type="term" value="F:mRNA binding"/>
    <property type="evidence" value="ECO:0007669"/>
    <property type="project" value="TreeGrafter"/>
</dbReference>
<feature type="domain" description="RRM" evidence="11">
    <location>
        <begin position="78"/>
        <end position="148"/>
    </location>
</feature>
<evidence type="ECO:0000313" key="14">
    <source>
        <dbReference type="Proteomes" id="UP001295444"/>
    </source>
</evidence>
<dbReference type="InterPro" id="IPR050502">
    <property type="entry name" value="Euk_RNA-bind_prot"/>
</dbReference>
<dbReference type="SUPFAM" id="SSF54928">
    <property type="entry name" value="RNA-binding domain, RBD"/>
    <property type="match status" value="2"/>
</dbReference>
<keyword evidence="2" id="KW-0479">Metal-binding</keyword>